<sequence length="494" mass="57203">MAASPSSTLLGLPDELLLGILNLIDGFAHPWRTRSLSALSLACRRLHGVTKPYLYSTFSFHAGVPYLFLRTICLNPDLASQLKVIRWDYDTSASEQFSYEPDVLAVKQKFHIDDAYDKLEHMAVQGNSVAVQLINYLKLGRLYLGDQRALDVLLMFTPNLEHLEVAETYRWDDHIHWFLPILCRHCDFSRLTSATIQGPMRAPNVLLLMFLPTMRRLELNQVIEMRQETDRTLQWDEHWGSFNLGLGSTNPPSSNLEHLHMLDSYVDLEDVTQLVSLTRNLKSFVYEHERNELSIQHLELPYQNLAQLLKHQRLSLTYIRIAHTYALSPFDLPSVGNIQPSEYILFETIQDFPNLTHLELFLPFTQLPHRAPRWENLPLSLEHLTIYHHGAHDYLEDRRDTSDLDQSLADLAVRKRLGELPKLRMLVFKNWHPFYGTFPQDISIKQALEDVGIQFSSLPAKFGSSMATMEDIGWVELQSELGWVIVERYRVEEE</sequence>
<comment type="caution">
    <text evidence="1">The sequence shown here is derived from an EMBL/GenBank/DDBJ whole genome shotgun (WGS) entry which is preliminary data.</text>
</comment>
<accession>A0A9P4PU24</accession>
<dbReference type="Proteomes" id="UP000799764">
    <property type="component" value="Unassembled WGS sequence"/>
</dbReference>
<protein>
    <recommendedName>
        <fullName evidence="3">F-box domain-containing protein</fullName>
    </recommendedName>
</protein>
<dbReference type="SUPFAM" id="SSF52047">
    <property type="entry name" value="RNI-like"/>
    <property type="match status" value="1"/>
</dbReference>
<evidence type="ECO:0000313" key="2">
    <source>
        <dbReference type="Proteomes" id="UP000799764"/>
    </source>
</evidence>
<dbReference type="OrthoDB" id="3660227at2759"/>
<evidence type="ECO:0008006" key="3">
    <source>
        <dbReference type="Google" id="ProtNLM"/>
    </source>
</evidence>
<dbReference type="AlphaFoldDB" id="A0A9P4PU24"/>
<proteinExistence type="predicted"/>
<evidence type="ECO:0000313" key="1">
    <source>
        <dbReference type="EMBL" id="KAF2448949.1"/>
    </source>
</evidence>
<reference evidence="1" key="1">
    <citation type="journal article" date="2020" name="Stud. Mycol.">
        <title>101 Dothideomycetes genomes: a test case for predicting lifestyles and emergence of pathogens.</title>
        <authorList>
            <person name="Haridas S."/>
            <person name="Albert R."/>
            <person name="Binder M."/>
            <person name="Bloem J."/>
            <person name="Labutti K."/>
            <person name="Salamov A."/>
            <person name="Andreopoulos B."/>
            <person name="Baker S."/>
            <person name="Barry K."/>
            <person name="Bills G."/>
            <person name="Bluhm B."/>
            <person name="Cannon C."/>
            <person name="Castanera R."/>
            <person name="Culley D."/>
            <person name="Daum C."/>
            <person name="Ezra D."/>
            <person name="Gonzalez J."/>
            <person name="Henrissat B."/>
            <person name="Kuo A."/>
            <person name="Liang C."/>
            <person name="Lipzen A."/>
            <person name="Lutzoni F."/>
            <person name="Magnuson J."/>
            <person name="Mondo S."/>
            <person name="Nolan M."/>
            <person name="Ohm R."/>
            <person name="Pangilinan J."/>
            <person name="Park H.-J."/>
            <person name="Ramirez L."/>
            <person name="Alfaro M."/>
            <person name="Sun H."/>
            <person name="Tritt A."/>
            <person name="Yoshinaga Y."/>
            <person name="Zwiers L.-H."/>
            <person name="Turgeon B."/>
            <person name="Goodwin S."/>
            <person name="Spatafora J."/>
            <person name="Crous P."/>
            <person name="Grigoriev I."/>
        </authorList>
    </citation>
    <scope>NUCLEOTIDE SEQUENCE</scope>
    <source>
        <strain evidence="1">CBS 690.94</strain>
    </source>
</reference>
<dbReference type="EMBL" id="MU001495">
    <property type="protein sequence ID" value="KAF2448949.1"/>
    <property type="molecule type" value="Genomic_DNA"/>
</dbReference>
<name>A0A9P4PU24_9PLEO</name>
<organism evidence="1 2">
    <name type="scientific">Karstenula rhodostoma CBS 690.94</name>
    <dbReference type="NCBI Taxonomy" id="1392251"/>
    <lineage>
        <taxon>Eukaryota</taxon>
        <taxon>Fungi</taxon>
        <taxon>Dikarya</taxon>
        <taxon>Ascomycota</taxon>
        <taxon>Pezizomycotina</taxon>
        <taxon>Dothideomycetes</taxon>
        <taxon>Pleosporomycetidae</taxon>
        <taxon>Pleosporales</taxon>
        <taxon>Massarineae</taxon>
        <taxon>Didymosphaeriaceae</taxon>
        <taxon>Karstenula</taxon>
    </lineage>
</organism>
<dbReference type="Gene3D" id="3.80.10.10">
    <property type="entry name" value="Ribonuclease Inhibitor"/>
    <property type="match status" value="1"/>
</dbReference>
<keyword evidence="2" id="KW-1185">Reference proteome</keyword>
<dbReference type="InterPro" id="IPR032675">
    <property type="entry name" value="LRR_dom_sf"/>
</dbReference>
<gene>
    <name evidence="1" type="ORF">P171DRAFT_428929</name>
</gene>